<evidence type="ECO:0000256" key="2">
    <source>
        <dbReference type="ARBA" id="ARBA00022964"/>
    </source>
</evidence>
<dbReference type="InterPro" id="IPR015889">
    <property type="entry name" value="Intradiol_dOase_core"/>
</dbReference>
<dbReference type="PANTHER" id="PTHR33711">
    <property type="entry name" value="DIOXYGENASE, PUTATIVE (AFU_ORTHOLOGUE AFUA_2G02910)-RELATED"/>
    <property type="match status" value="1"/>
</dbReference>
<protein>
    <submittedName>
        <fullName evidence="6">Putative protocatechuate 3,4-dioxygenase, alpha subunit</fullName>
    </submittedName>
</protein>
<dbReference type="Pfam" id="PF00775">
    <property type="entry name" value="Dioxygenase_C"/>
    <property type="match status" value="1"/>
</dbReference>
<comment type="similarity">
    <text evidence="1">Belongs to the intradiol ring-cleavage dioxygenase family.</text>
</comment>
<dbReference type="NCBIfam" id="TIGR02423">
    <property type="entry name" value="protocat_alph"/>
    <property type="match status" value="1"/>
</dbReference>
<dbReference type="GO" id="GO:0018578">
    <property type="term" value="F:protocatechuate 3,4-dioxygenase activity"/>
    <property type="evidence" value="ECO:0007669"/>
    <property type="project" value="InterPro"/>
</dbReference>
<evidence type="ECO:0000256" key="4">
    <source>
        <dbReference type="SAM" id="MobiDB-lite"/>
    </source>
</evidence>
<evidence type="ECO:0000259" key="5">
    <source>
        <dbReference type="Pfam" id="PF00775"/>
    </source>
</evidence>
<keyword evidence="6" id="KW-0614">Plasmid</keyword>
<dbReference type="InterPro" id="IPR012786">
    <property type="entry name" value="Protocat_dOase_a"/>
</dbReference>
<evidence type="ECO:0000256" key="3">
    <source>
        <dbReference type="ARBA" id="ARBA00023002"/>
    </source>
</evidence>
<evidence type="ECO:0000313" key="6">
    <source>
        <dbReference type="EMBL" id="ACO47575.1"/>
    </source>
</evidence>
<dbReference type="PANTHER" id="PTHR33711:SF9">
    <property type="entry name" value="PROTOCATECHUATE 3,4-DIOXYGENASE ALPHA CHAIN"/>
    <property type="match status" value="1"/>
</dbReference>
<keyword evidence="3" id="KW-0560">Oxidoreductase</keyword>
<dbReference type="OrthoDB" id="9805815at2"/>
<dbReference type="EMBL" id="CP001115">
    <property type="protein sequence ID" value="ACO47575.1"/>
    <property type="molecule type" value="Genomic_DNA"/>
</dbReference>
<sequence length="207" mass="22733">MSTERHLPLTPEGSNIPARLFGPSPSQTVGPYFHQGLLYGQDLPEAQENILVAPHDDLPGEHITVTGRVLDADGLPVPDALVEIWQAGPQGQTGGHHAFSGFGRSDTRRDGGYWLFRTVKPGLVSTPHGTLAPHLQIWLGMRGLLTHLSTRIYFSDEDNTTDPVLALVPPDRRPTLIAQREVTPAGPVYRLDFQLQGPQETVFFDAY</sequence>
<dbReference type="HOGENOM" id="CLU_027719_7_1_0"/>
<dbReference type="GO" id="GO:0008199">
    <property type="term" value="F:ferric iron binding"/>
    <property type="evidence" value="ECO:0007669"/>
    <property type="project" value="InterPro"/>
</dbReference>
<dbReference type="Proteomes" id="UP000002208">
    <property type="component" value="Plasmid 1"/>
</dbReference>
<evidence type="ECO:0000313" key="7">
    <source>
        <dbReference type="Proteomes" id="UP000002208"/>
    </source>
</evidence>
<name>C1D2D6_DEIDV</name>
<keyword evidence="2 6" id="KW-0223">Dioxygenase</keyword>
<dbReference type="KEGG" id="ddr:Deide_1p01320"/>
<accession>C1D2D6</accession>
<evidence type="ECO:0000256" key="1">
    <source>
        <dbReference type="ARBA" id="ARBA00007825"/>
    </source>
</evidence>
<dbReference type="SUPFAM" id="SSF49482">
    <property type="entry name" value="Aromatic compound dioxygenase"/>
    <property type="match status" value="1"/>
</dbReference>
<organism evidence="6 7">
    <name type="scientific">Deinococcus deserti (strain DSM 17065 / CIP 109153 / LMG 22923 / VCD115)</name>
    <dbReference type="NCBI Taxonomy" id="546414"/>
    <lineage>
        <taxon>Bacteria</taxon>
        <taxon>Thermotogati</taxon>
        <taxon>Deinococcota</taxon>
        <taxon>Deinococci</taxon>
        <taxon>Deinococcales</taxon>
        <taxon>Deinococcaceae</taxon>
        <taxon>Deinococcus</taxon>
    </lineage>
</organism>
<proteinExistence type="inferred from homology"/>
<feature type="domain" description="Intradiol ring-cleavage dioxygenases" evidence="5">
    <location>
        <begin position="38"/>
        <end position="195"/>
    </location>
</feature>
<feature type="region of interest" description="Disordered" evidence="4">
    <location>
        <begin position="1"/>
        <end position="21"/>
    </location>
</feature>
<dbReference type="AlphaFoldDB" id="C1D2D6"/>
<gene>
    <name evidence="6" type="primary">pcaG</name>
    <name evidence="6" type="ordered locus">Deide_1p01320</name>
</gene>
<geneLocation type="plasmid" evidence="7">
    <name>pDeide1</name>
</geneLocation>
<dbReference type="Gene3D" id="2.60.130.10">
    <property type="entry name" value="Aromatic compound dioxygenase"/>
    <property type="match status" value="1"/>
</dbReference>
<dbReference type="InterPro" id="IPR000627">
    <property type="entry name" value="Intradiol_dOase_C"/>
</dbReference>
<dbReference type="InterPro" id="IPR050770">
    <property type="entry name" value="Intradiol_RC_Dioxygenase"/>
</dbReference>
<dbReference type="RefSeq" id="WP_012694698.1">
    <property type="nucleotide sequence ID" value="NC_012527.1"/>
</dbReference>
<reference evidence="6 7" key="1">
    <citation type="journal article" date="2009" name="PLoS Genet.">
        <title>Alliance of proteomics and genomics to unravel the specificities of Sahara bacterium Deinococcus deserti.</title>
        <authorList>
            <person name="de Groot A."/>
            <person name="Dulermo R."/>
            <person name="Ortet P."/>
            <person name="Blanchard L."/>
            <person name="Guerin P."/>
            <person name="Fernandez B."/>
            <person name="Vacherie B."/>
            <person name="Dossat C."/>
            <person name="Jolivet E."/>
            <person name="Siguier P."/>
            <person name="Chandler M."/>
            <person name="Barakat M."/>
            <person name="Dedieu A."/>
            <person name="Barbe V."/>
            <person name="Heulin T."/>
            <person name="Sommer S."/>
            <person name="Achouak W."/>
            <person name="Armengaud J."/>
        </authorList>
    </citation>
    <scope>NUCLEOTIDE SEQUENCE [LARGE SCALE GENOMIC DNA]</scope>
    <source>
        <strain evidence="7">DSM 17065 / CIP 109153 / LMG 22923 / VCD115</strain>
        <plasmid evidence="7">pDeide1</plasmid>
    </source>
</reference>
<keyword evidence="7" id="KW-1185">Reference proteome</keyword>